<dbReference type="EMBL" id="KV878210">
    <property type="protein sequence ID" value="OJJ39471.1"/>
    <property type="molecule type" value="Genomic_DNA"/>
</dbReference>
<accession>A0A1L9RWZ1</accession>
<dbReference type="STRING" id="1073089.A0A1L9RWZ1"/>
<reference evidence="2" key="1">
    <citation type="journal article" date="2017" name="Genome Biol.">
        <title>Comparative genomics reveals high biological diversity and specific adaptations in the industrially and medically important fungal genus Aspergillus.</title>
        <authorList>
            <person name="de Vries R.P."/>
            <person name="Riley R."/>
            <person name="Wiebenga A."/>
            <person name="Aguilar-Osorio G."/>
            <person name="Amillis S."/>
            <person name="Uchima C.A."/>
            <person name="Anderluh G."/>
            <person name="Asadollahi M."/>
            <person name="Askin M."/>
            <person name="Barry K."/>
            <person name="Battaglia E."/>
            <person name="Bayram O."/>
            <person name="Benocci T."/>
            <person name="Braus-Stromeyer S.A."/>
            <person name="Caldana C."/>
            <person name="Canovas D."/>
            <person name="Cerqueira G.C."/>
            <person name="Chen F."/>
            <person name="Chen W."/>
            <person name="Choi C."/>
            <person name="Clum A."/>
            <person name="Dos Santos R.A."/>
            <person name="Damasio A.R."/>
            <person name="Diallinas G."/>
            <person name="Emri T."/>
            <person name="Fekete E."/>
            <person name="Flipphi M."/>
            <person name="Freyberg S."/>
            <person name="Gallo A."/>
            <person name="Gournas C."/>
            <person name="Habgood R."/>
            <person name="Hainaut M."/>
            <person name="Harispe M.L."/>
            <person name="Henrissat B."/>
            <person name="Hilden K.S."/>
            <person name="Hope R."/>
            <person name="Hossain A."/>
            <person name="Karabika E."/>
            <person name="Karaffa L."/>
            <person name="Karanyi Z."/>
            <person name="Krasevec N."/>
            <person name="Kuo A."/>
            <person name="Kusch H."/>
            <person name="LaButti K."/>
            <person name="Lagendijk E.L."/>
            <person name="Lapidus A."/>
            <person name="Levasseur A."/>
            <person name="Lindquist E."/>
            <person name="Lipzen A."/>
            <person name="Logrieco A.F."/>
            <person name="MacCabe A."/>
            <person name="Maekelae M.R."/>
            <person name="Malavazi I."/>
            <person name="Melin P."/>
            <person name="Meyer V."/>
            <person name="Mielnichuk N."/>
            <person name="Miskei M."/>
            <person name="Molnar A.P."/>
            <person name="Mule G."/>
            <person name="Ngan C.Y."/>
            <person name="Orejas M."/>
            <person name="Orosz E."/>
            <person name="Ouedraogo J.P."/>
            <person name="Overkamp K.M."/>
            <person name="Park H.-S."/>
            <person name="Perrone G."/>
            <person name="Piumi F."/>
            <person name="Punt P.J."/>
            <person name="Ram A.F."/>
            <person name="Ramon A."/>
            <person name="Rauscher S."/>
            <person name="Record E."/>
            <person name="Riano-Pachon D.M."/>
            <person name="Robert V."/>
            <person name="Roehrig J."/>
            <person name="Ruller R."/>
            <person name="Salamov A."/>
            <person name="Salih N.S."/>
            <person name="Samson R.A."/>
            <person name="Sandor E."/>
            <person name="Sanguinetti M."/>
            <person name="Schuetze T."/>
            <person name="Sepcic K."/>
            <person name="Shelest E."/>
            <person name="Sherlock G."/>
            <person name="Sophianopoulou V."/>
            <person name="Squina F.M."/>
            <person name="Sun H."/>
            <person name="Susca A."/>
            <person name="Todd R.B."/>
            <person name="Tsang A."/>
            <person name="Unkles S.E."/>
            <person name="van de Wiele N."/>
            <person name="van Rossen-Uffink D."/>
            <person name="Oliveira J.V."/>
            <person name="Vesth T.C."/>
            <person name="Visser J."/>
            <person name="Yu J.-H."/>
            <person name="Zhou M."/>
            <person name="Andersen M.R."/>
            <person name="Archer D.B."/>
            <person name="Baker S.E."/>
            <person name="Benoit I."/>
            <person name="Brakhage A.A."/>
            <person name="Braus G.H."/>
            <person name="Fischer R."/>
            <person name="Frisvad J.C."/>
            <person name="Goldman G.H."/>
            <person name="Houbraken J."/>
            <person name="Oakley B."/>
            <person name="Pocsi I."/>
            <person name="Scazzocchio C."/>
            <person name="Seiboth B."/>
            <person name="vanKuyk P.A."/>
            <person name="Wortman J."/>
            <person name="Dyer P.S."/>
            <person name="Grigoriev I.V."/>
        </authorList>
    </citation>
    <scope>NUCLEOTIDE SEQUENCE [LARGE SCALE GENOMIC DNA]</scope>
    <source>
        <strain evidence="2">DTO 134E9</strain>
    </source>
</reference>
<name>A0A1L9RWZ1_ASPWE</name>
<gene>
    <name evidence="1" type="ORF">ASPWEDRAFT_37258</name>
</gene>
<proteinExistence type="predicted"/>
<organism evidence="1 2">
    <name type="scientific">Aspergillus wentii DTO 134E9</name>
    <dbReference type="NCBI Taxonomy" id="1073089"/>
    <lineage>
        <taxon>Eukaryota</taxon>
        <taxon>Fungi</taxon>
        <taxon>Dikarya</taxon>
        <taxon>Ascomycota</taxon>
        <taxon>Pezizomycotina</taxon>
        <taxon>Eurotiomycetes</taxon>
        <taxon>Eurotiomycetidae</taxon>
        <taxon>Eurotiales</taxon>
        <taxon>Aspergillaceae</taxon>
        <taxon>Aspergillus</taxon>
        <taxon>Aspergillus subgen. Cremei</taxon>
    </lineage>
</organism>
<dbReference type="PANTHER" id="PTHR39401">
    <property type="entry name" value="SNOAL-LIKE DOMAIN-CONTAINING PROTEIN"/>
    <property type="match status" value="1"/>
</dbReference>
<dbReference type="InterPro" id="IPR032710">
    <property type="entry name" value="NTF2-like_dom_sf"/>
</dbReference>
<dbReference type="VEuPathDB" id="FungiDB:ASPWEDRAFT_37258"/>
<evidence type="ECO:0000313" key="2">
    <source>
        <dbReference type="Proteomes" id="UP000184383"/>
    </source>
</evidence>
<evidence type="ECO:0000313" key="1">
    <source>
        <dbReference type="EMBL" id="OJJ39471.1"/>
    </source>
</evidence>
<dbReference type="RefSeq" id="XP_040693147.1">
    <property type="nucleotide sequence ID" value="XM_040834640.1"/>
</dbReference>
<dbReference type="AlphaFoldDB" id="A0A1L9RWZ1"/>
<dbReference type="SUPFAM" id="SSF54427">
    <property type="entry name" value="NTF2-like"/>
    <property type="match status" value="1"/>
</dbReference>
<sequence>MSYKITTDPALSPSNAQSMISFMESFYQTSDTEALHTKYVASFTDNATLIMGSKVANGSDEILNLRHAIWTHVASRRHFPERIYFGAANELMLYGTVRYVLKADASREIEVPWAGRVVFDGEGEGLKMKFYQVYLDPTAQSGK</sequence>
<dbReference type="PANTHER" id="PTHR39401:SF1">
    <property type="entry name" value="SNOAL-LIKE DOMAIN-CONTAINING PROTEIN"/>
    <property type="match status" value="1"/>
</dbReference>
<dbReference type="Proteomes" id="UP000184383">
    <property type="component" value="Unassembled WGS sequence"/>
</dbReference>
<evidence type="ECO:0008006" key="3">
    <source>
        <dbReference type="Google" id="ProtNLM"/>
    </source>
</evidence>
<dbReference type="OrthoDB" id="3468019at2759"/>
<dbReference type="GeneID" id="63750488"/>
<protein>
    <recommendedName>
        <fullName evidence="3">SnoaL-like domain-containing protein</fullName>
    </recommendedName>
</protein>
<keyword evidence="2" id="KW-1185">Reference proteome</keyword>